<dbReference type="Pfam" id="PF02574">
    <property type="entry name" value="S-methyl_trans"/>
    <property type="match status" value="1"/>
</dbReference>
<feature type="domain" description="Hcy-binding" evidence="4">
    <location>
        <begin position="2"/>
        <end position="306"/>
    </location>
</feature>
<dbReference type="InterPro" id="IPR017226">
    <property type="entry name" value="BHMT-like"/>
</dbReference>
<dbReference type="InterPro" id="IPR036589">
    <property type="entry name" value="HCY_dom_sf"/>
</dbReference>
<dbReference type="EMBL" id="CP080333">
    <property type="protein sequence ID" value="QYL14589.1"/>
    <property type="molecule type" value="Genomic_DNA"/>
</dbReference>
<dbReference type="PROSITE" id="PS50970">
    <property type="entry name" value="HCY"/>
    <property type="match status" value="1"/>
</dbReference>
<evidence type="ECO:0000313" key="6">
    <source>
        <dbReference type="Proteomes" id="UP000825367"/>
    </source>
</evidence>
<protein>
    <submittedName>
        <fullName evidence="5">Homocysteine S-methyltransferase family protein</fullName>
    </submittedName>
</protein>
<comment type="cofactor">
    <cofactor evidence="3">
        <name>Zn(2+)</name>
        <dbReference type="ChEBI" id="CHEBI:29105"/>
    </cofactor>
</comment>
<dbReference type="PANTHER" id="PTHR11103:SF18">
    <property type="entry name" value="SLR1189 PROTEIN"/>
    <property type="match status" value="1"/>
</dbReference>
<keyword evidence="2 3" id="KW-0808">Transferase</keyword>
<feature type="binding site" evidence="3">
    <location>
        <position position="292"/>
    </location>
    <ligand>
        <name>Zn(2+)</name>
        <dbReference type="ChEBI" id="CHEBI:29105"/>
    </ligand>
</feature>
<keyword evidence="3" id="KW-0862">Zinc</keyword>
<dbReference type="PIRSF" id="PIRSF037505">
    <property type="entry name" value="Betaine_HMT"/>
    <property type="match status" value="1"/>
</dbReference>
<gene>
    <name evidence="5" type="ORF">K0O64_15355</name>
</gene>
<accession>A0ABX8V9V4</accession>
<evidence type="ECO:0000256" key="1">
    <source>
        <dbReference type="ARBA" id="ARBA00022603"/>
    </source>
</evidence>
<dbReference type="PANTHER" id="PTHR11103">
    <property type="entry name" value="SLR1189 PROTEIN"/>
    <property type="match status" value="1"/>
</dbReference>
<keyword evidence="3" id="KW-0479">Metal-binding</keyword>
<evidence type="ECO:0000256" key="2">
    <source>
        <dbReference type="ARBA" id="ARBA00022679"/>
    </source>
</evidence>
<dbReference type="Gene3D" id="3.20.20.330">
    <property type="entry name" value="Homocysteine-binding-like domain"/>
    <property type="match status" value="1"/>
</dbReference>
<evidence type="ECO:0000259" key="4">
    <source>
        <dbReference type="PROSITE" id="PS50970"/>
    </source>
</evidence>
<keyword evidence="1 3" id="KW-0489">Methyltransferase</keyword>
<organism evidence="5 6">
    <name type="scientific">Mycolicibacterium pallens</name>
    <dbReference type="NCBI Taxonomy" id="370524"/>
    <lineage>
        <taxon>Bacteria</taxon>
        <taxon>Bacillati</taxon>
        <taxon>Actinomycetota</taxon>
        <taxon>Actinomycetes</taxon>
        <taxon>Mycobacteriales</taxon>
        <taxon>Mycobacteriaceae</taxon>
        <taxon>Mycolicibacterium</taxon>
    </lineage>
</organism>
<sequence>MPSFSDAVASGMPVLTDGGIETRIMFETSITMNPDIQVAGLVGDPQGEPALRAIYQSYLDAAAATGVPVVIGTPTFRASVNHTRRAGLGGIEAVERLNRAAAAFHRQLLDGHTGPPAWIAGVLGPAGDAYLPAEAPSASAADAYHRPQIESLAGAGVDFLFAATFPAVDEAIGAARAMERTGLPFVVSWVLGADTRVLDGTTLAEAIRRVDDEAAPTYFSLSCIHPTVAARALDACGDAVTRIREVKANGSVLSPAELVALDHAESDPPTEFATAMNDLRRDYDVPVVGGCCGTTDAHMRALGELLTRG</sequence>
<name>A0ABX8V9V4_9MYCO</name>
<feature type="binding site" evidence="3">
    <location>
        <position position="223"/>
    </location>
    <ligand>
        <name>Zn(2+)</name>
        <dbReference type="ChEBI" id="CHEBI:29105"/>
    </ligand>
</feature>
<dbReference type="Proteomes" id="UP000825367">
    <property type="component" value="Chromosome"/>
</dbReference>
<keyword evidence="6" id="KW-1185">Reference proteome</keyword>
<dbReference type="SUPFAM" id="SSF82282">
    <property type="entry name" value="Homocysteine S-methyltransferase"/>
    <property type="match status" value="1"/>
</dbReference>
<evidence type="ECO:0000256" key="3">
    <source>
        <dbReference type="PROSITE-ProRule" id="PRU00333"/>
    </source>
</evidence>
<dbReference type="RefSeq" id="WP_083542613.1">
    <property type="nucleotide sequence ID" value="NZ_BAAAVX010000038.1"/>
</dbReference>
<dbReference type="InterPro" id="IPR003726">
    <property type="entry name" value="HCY_dom"/>
</dbReference>
<evidence type="ECO:0000313" key="5">
    <source>
        <dbReference type="EMBL" id="QYL14589.1"/>
    </source>
</evidence>
<feature type="binding site" evidence="3">
    <location>
        <position position="291"/>
    </location>
    <ligand>
        <name>Zn(2+)</name>
        <dbReference type="ChEBI" id="CHEBI:29105"/>
    </ligand>
</feature>
<reference evidence="5 6" key="1">
    <citation type="submission" date="2021-07" db="EMBL/GenBank/DDBJ databases">
        <title>Whole genome sequencing of non-tuberculosis mycobacteria type-strains.</title>
        <authorList>
            <person name="Igarashi Y."/>
            <person name="Osugi A."/>
            <person name="Mitarai S."/>
        </authorList>
    </citation>
    <scope>NUCLEOTIDE SEQUENCE [LARGE SCALE GENOMIC DNA]</scope>
    <source>
        <strain evidence="5 6">JCM 16370</strain>
    </source>
</reference>
<proteinExistence type="predicted"/>